<gene>
    <name evidence="3" type="ORF">sr10605</name>
</gene>
<evidence type="ECO:0000313" key="4">
    <source>
        <dbReference type="Proteomes" id="UP000008867"/>
    </source>
</evidence>
<accession>E6ZY09</accession>
<feature type="region of interest" description="Disordered" evidence="1">
    <location>
        <begin position="68"/>
        <end position="107"/>
    </location>
</feature>
<feature type="chain" id="PRO_5003214995" evidence="2">
    <location>
        <begin position="25"/>
        <end position="107"/>
    </location>
</feature>
<evidence type="ECO:0000313" key="3">
    <source>
        <dbReference type="EMBL" id="CBQ72116.1"/>
    </source>
</evidence>
<name>E6ZY09_SPORE</name>
<protein>
    <submittedName>
        <fullName evidence="3">Uncharacterized protein</fullName>
    </submittedName>
</protein>
<dbReference type="Proteomes" id="UP000008867">
    <property type="component" value="Chromosome 3"/>
</dbReference>
<evidence type="ECO:0000256" key="2">
    <source>
        <dbReference type="SAM" id="SignalP"/>
    </source>
</evidence>
<feature type="signal peptide" evidence="2">
    <location>
        <begin position="1"/>
        <end position="24"/>
    </location>
</feature>
<proteinExistence type="predicted"/>
<dbReference type="EMBL" id="FQ311452">
    <property type="protein sequence ID" value="CBQ72116.1"/>
    <property type="molecule type" value="Genomic_DNA"/>
</dbReference>
<keyword evidence="4" id="KW-1185">Reference proteome</keyword>
<keyword evidence="2" id="KW-0732">Signal</keyword>
<reference evidence="3 4" key="1">
    <citation type="journal article" date="2010" name="Science">
        <title>Pathogenicity determinants in smut fungi revealed by genome comparison.</title>
        <authorList>
            <person name="Schirawski J."/>
            <person name="Mannhaupt G."/>
            <person name="Muench K."/>
            <person name="Brefort T."/>
            <person name="Schipper K."/>
            <person name="Doehlemann G."/>
            <person name="Di Stasio M."/>
            <person name="Roessel N."/>
            <person name="Mendoza-Mendoza A."/>
            <person name="Pester D."/>
            <person name="Mueller O."/>
            <person name="Winterberg B."/>
            <person name="Meyer E."/>
            <person name="Ghareeb H."/>
            <person name="Wollenberg T."/>
            <person name="Muensterkoetter M."/>
            <person name="Wong P."/>
            <person name="Walter M."/>
            <person name="Stukenbrock E."/>
            <person name="Gueldener U."/>
            <person name="Kahmann R."/>
        </authorList>
    </citation>
    <scope>NUCLEOTIDE SEQUENCE [LARGE SCALE GENOMIC DNA]</scope>
    <source>
        <strain evidence="4">SRZ2</strain>
    </source>
</reference>
<sequence length="107" mass="11585">MHLLHVNCILLVLACLSSTTTCSADTSGHHRYKMPHILKNPDGTVNMDAVKKEGDFLKGKYAQNAENAKKNVAHQEQVKAASSDAHAPQSQWVSQGDIVPPKAEGPQ</sequence>
<evidence type="ECO:0000256" key="1">
    <source>
        <dbReference type="SAM" id="MobiDB-lite"/>
    </source>
</evidence>
<organism evidence="3 4">
    <name type="scientific">Sporisorium reilianum (strain SRZ2)</name>
    <name type="common">Maize head smut fungus</name>
    <dbReference type="NCBI Taxonomy" id="999809"/>
    <lineage>
        <taxon>Eukaryota</taxon>
        <taxon>Fungi</taxon>
        <taxon>Dikarya</taxon>
        <taxon>Basidiomycota</taxon>
        <taxon>Ustilaginomycotina</taxon>
        <taxon>Ustilaginomycetes</taxon>
        <taxon>Ustilaginales</taxon>
        <taxon>Ustilaginaceae</taxon>
        <taxon>Sporisorium</taxon>
    </lineage>
</organism>
<dbReference type="AlphaFoldDB" id="E6ZY09"/>
<dbReference type="eggNOG" id="ENOG502RGQ2">
    <property type="taxonomic scope" value="Eukaryota"/>
</dbReference>
<dbReference type="HOGENOM" id="CLU_174209_0_0_1"/>
<dbReference type="OrthoDB" id="2545419at2759"/>
<dbReference type="VEuPathDB" id="FungiDB:sr10605"/>